<dbReference type="GO" id="GO:0003700">
    <property type="term" value="F:DNA-binding transcription factor activity"/>
    <property type="evidence" value="ECO:0007669"/>
    <property type="project" value="TreeGrafter"/>
</dbReference>
<dbReference type="PANTHER" id="PTHR30055">
    <property type="entry name" value="HTH-TYPE TRANSCRIPTIONAL REGULATOR RUTR"/>
    <property type="match status" value="1"/>
</dbReference>
<dbReference type="InterPro" id="IPR001647">
    <property type="entry name" value="HTH_TetR"/>
</dbReference>
<dbReference type="PROSITE" id="PS50977">
    <property type="entry name" value="HTH_TETR_2"/>
    <property type="match status" value="1"/>
</dbReference>
<sequence>MHLSRDTIVSTALDLLTAYGLADVTMRRVATTLGVAPGALYWHVANKQALIAAMAAQILSPVAGDTPAQLASSLHTELARWRDGAEVAIAGSAYPEATTRTELEDLFTAALRRSVPDATPDSIGVAARTLIHYVLGAAFMEQSRAQLSTAATAAQADAASAAAAPEADAAARRAAELVVAGLRTLQADAAD</sequence>
<evidence type="ECO:0000256" key="2">
    <source>
        <dbReference type="ARBA" id="ARBA00023125"/>
    </source>
</evidence>
<dbReference type="InterPro" id="IPR036271">
    <property type="entry name" value="Tet_transcr_reg_TetR-rel_C_sf"/>
</dbReference>
<dbReference type="SUPFAM" id="SSF48498">
    <property type="entry name" value="Tetracyclin repressor-like, C-terminal domain"/>
    <property type="match status" value="1"/>
</dbReference>
<evidence type="ECO:0000256" key="1">
    <source>
        <dbReference type="ARBA" id="ARBA00023015"/>
    </source>
</evidence>
<evidence type="ECO:0000256" key="3">
    <source>
        <dbReference type="ARBA" id="ARBA00023163"/>
    </source>
</evidence>
<keyword evidence="1" id="KW-0805">Transcription regulation</keyword>
<evidence type="ECO:0000313" key="6">
    <source>
        <dbReference type="EMBL" id="PZO99994.1"/>
    </source>
</evidence>
<keyword evidence="3" id="KW-0804">Transcription</keyword>
<feature type="DNA-binding region" description="H-T-H motif" evidence="4">
    <location>
        <begin position="25"/>
        <end position="44"/>
    </location>
</feature>
<gene>
    <name evidence="6" type="ORF">DI609_07190</name>
</gene>
<organism evidence="6 7">
    <name type="scientific">Corynebacterium urealyticum</name>
    <dbReference type="NCBI Taxonomy" id="43771"/>
    <lineage>
        <taxon>Bacteria</taxon>
        <taxon>Bacillati</taxon>
        <taxon>Actinomycetota</taxon>
        <taxon>Actinomycetes</taxon>
        <taxon>Mycobacteriales</taxon>
        <taxon>Corynebacteriaceae</taxon>
        <taxon>Corynebacterium</taxon>
    </lineage>
</organism>
<dbReference type="InterPro" id="IPR009057">
    <property type="entry name" value="Homeodomain-like_sf"/>
</dbReference>
<dbReference type="InterPro" id="IPR023772">
    <property type="entry name" value="DNA-bd_HTH_TetR-type_CS"/>
</dbReference>
<feature type="domain" description="HTH tetR-type" evidence="5">
    <location>
        <begin position="2"/>
        <end position="62"/>
    </location>
</feature>
<dbReference type="AlphaFoldDB" id="A0A2W5AZR2"/>
<dbReference type="InterPro" id="IPR003012">
    <property type="entry name" value="Tet_transcr_reg_TetR"/>
</dbReference>
<keyword evidence="2 4" id="KW-0238">DNA-binding</keyword>
<dbReference type="PRINTS" id="PR00400">
    <property type="entry name" value="TETREPRESSOR"/>
</dbReference>
<dbReference type="Proteomes" id="UP000249451">
    <property type="component" value="Unassembled WGS sequence"/>
</dbReference>
<dbReference type="Gene3D" id="1.10.357.10">
    <property type="entry name" value="Tetracycline Repressor, domain 2"/>
    <property type="match status" value="1"/>
</dbReference>
<dbReference type="SUPFAM" id="SSF46689">
    <property type="entry name" value="Homeodomain-like"/>
    <property type="match status" value="1"/>
</dbReference>
<proteinExistence type="predicted"/>
<evidence type="ECO:0000259" key="5">
    <source>
        <dbReference type="PROSITE" id="PS50977"/>
    </source>
</evidence>
<dbReference type="PROSITE" id="PS01081">
    <property type="entry name" value="HTH_TETR_1"/>
    <property type="match status" value="1"/>
</dbReference>
<dbReference type="GO" id="GO:0045892">
    <property type="term" value="P:negative regulation of DNA-templated transcription"/>
    <property type="evidence" value="ECO:0007669"/>
    <property type="project" value="InterPro"/>
</dbReference>
<dbReference type="EMBL" id="QFNY01000159">
    <property type="protein sequence ID" value="PZO99994.1"/>
    <property type="molecule type" value="Genomic_DNA"/>
</dbReference>
<reference evidence="6 7" key="1">
    <citation type="submission" date="2017-11" db="EMBL/GenBank/DDBJ databases">
        <title>Infants hospitalized years apart are colonized by the same room-sourced microbial strains.</title>
        <authorList>
            <person name="Brooks B."/>
            <person name="Olm M.R."/>
            <person name="Firek B.A."/>
            <person name="Baker R."/>
            <person name="Thomas B.C."/>
            <person name="Morowitz M.J."/>
            <person name="Banfield J.F."/>
        </authorList>
    </citation>
    <scope>NUCLEOTIDE SEQUENCE [LARGE SCALE GENOMIC DNA]</scope>
    <source>
        <strain evidence="6">S2_012_000_R3_87</strain>
    </source>
</reference>
<dbReference type="GO" id="GO:0000976">
    <property type="term" value="F:transcription cis-regulatory region binding"/>
    <property type="evidence" value="ECO:0007669"/>
    <property type="project" value="TreeGrafter"/>
</dbReference>
<dbReference type="Pfam" id="PF00440">
    <property type="entry name" value="TetR_N"/>
    <property type="match status" value="1"/>
</dbReference>
<accession>A0A2W5AZR2</accession>
<name>A0A2W5AZR2_9CORY</name>
<dbReference type="PANTHER" id="PTHR30055:SF234">
    <property type="entry name" value="HTH-TYPE TRANSCRIPTIONAL REGULATOR BETI"/>
    <property type="match status" value="1"/>
</dbReference>
<protein>
    <submittedName>
        <fullName evidence="6">TetR family transcriptional regulator</fullName>
    </submittedName>
</protein>
<evidence type="ECO:0000256" key="4">
    <source>
        <dbReference type="PROSITE-ProRule" id="PRU00335"/>
    </source>
</evidence>
<dbReference type="PRINTS" id="PR00455">
    <property type="entry name" value="HTHTETR"/>
</dbReference>
<dbReference type="Gene3D" id="1.10.10.60">
    <property type="entry name" value="Homeodomain-like"/>
    <property type="match status" value="1"/>
</dbReference>
<comment type="caution">
    <text evidence="6">The sequence shown here is derived from an EMBL/GenBank/DDBJ whole genome shotgun (WGS) entry which is preliminary data.</text>
</comment>
<dbReference type="GO" id="GO:0046677">
    <property type="term" value="P:response to antibiotic"/>
    <property type="evidence" value="ECO:0007669"/>
    <property type="project" value="InterPro"/>
</dbReference>
<evidence type="ECO:0000313" key="7">
    <source>
        <dbReference type="Proteomes" id="UP000249451"/>
    </source>
</evidence>
<dbReference type="InterPro" id="IPR050109">
    <property type="entry name" value="HTH-type_TetR-like_transc_reg"/>
</dbReference>